<gene>
    <name evidence="2" type="ORF">FC794_09065</name>
</gene>
<keyword evidence="2" id="KW-0456">Lyase</keyword>
<accession>A0A6B4G5Q1</accession>
<dbReference type="Proteomes" id="UP000478995">
    <property type="component" value="Unassembled WGS sequence"/>
</dbReference>
<comment type="caution">
    <text evidence="2">The sequence shown here is derived from an EMBL/GenBank/DDBJ whole genome shotgun (WGS) entry which is preliminary data.</text>
</comment>
<dbReference type="AlphaFoldDB" id="A0A6B4G5Q1"/>
<evidence type="ECO:0000256" key="1">
    <source>
        <dbReference type="SAM" id="MobiDB-lite"/>
    </source>
</evidence>
<evidence type="ECO:0000313" key="2">
    <source>
        <dbReference type="EMBL" id="NFG16941.1"/>
    </source>
</evidence>
<dbReference type="GO" id="GO:0016829">
    <property type="term" value="F:lyase activity"/>
    <property type="evidence" value="ECO:0007669"/>
    <property type="project" value="UniProtKB-KW"/>
</dbReference>
<dbReference type="EMBL" id="SWOY01000002">
    <property type="protein sequence ID" value="NFG16941.1"/>
    <property type="molecule type" value="Genomic_DNA"/>
</dbReference>
<evidence type="ECO:0000313" key="3">
    <source>
        <dbReference type="Proteomes" id="UP000478995"/>
    </source>
</evidence>
<feature type="compositionally biased region" description="Pro residues" evidence="1">
    <location>
        <begin position="82"/>
        <end position="104"/>
    </location>
</feature>
<sequence length="183" mass="20874">MFIDDYPYLENNQNDENMNMRPMPYMAWGGSPMYSPYMPNEDCSMDNINYDNMNRCNNNITNENEDYIYIDNRLPMTSDPPQATPTPTPSPTPTPTPTPTPAPAPTTQFLPSVQDDILYNQGYLKTQIGKRVKIEFLIGTNMLIDREGTLVGVGISYVLINEVDTNDLIMADMYSIKFVRIFD</sequence>
<feature type="region of interest" description="Disordered" evidence="1">
    <location>
        <begin position="73"/>
        <end position="107"/>
    </location>
</feature>
<name>A0A6B4G5Q1_CLOBO</name>
<protein>
    <submittedName>
        <fullName evidence="2">Alginate lyase</fullName>
    </submittedName>
</protein>
<organism evidence="2 3">
    <name type="scientific">Clostridium botulinum</name>
    <dbReference type="NCBI Taxonomy" id="1491"/>
    <lineage>
        <taxon>Bacteria</taxon>
        <taxon>Bacillati</taxon>
        <taxon>Bacillota</taxon>
        <taxon>Clostridia</taxon>
        <taxon>Eubacteriales</taxon>
        <taxon>Clostridiaceae</taxon>
        <taxon>Clostridium</taxon>
    </lineage>
</organism>
<proteinExistence type="predicted"/>
<reference evidence="2 3" key="1">
    <citation type="submission" date="2019-04" db="EMBL/GenBank/DDBJ databases">
        <title>Genome sequencing of Clostridium botulinum Groups I-IV and Clostridium butyricum.</title>
        <authorList>
            <person name="Brunt J."/>
            <person name="Van Vliet A.H.M."/>
            <person name="Stringer S.C."/>
            <person name="Carter A.T."/>
            <person name="Peck M.W."/>
        </authorList>
    </citation>
    <scope>NUCLEOTIDE SEQUENCE [LARGE SCALE GENOMIC DNA]</scope>
    <source>
        <strain evidence="2 3">IFR 18/037</strain>
    </source>
</reference>